<sequence length="206" mass="22475">MSSVYAAKNGQLLFRVVLGLMPFLVIGLGLIYIVKRESFFPFLQSLFVSDVLSFLEAALLGLSVGVIIIVGYIVVFTVANIEIPDSEGKKLIEKILRTPGGIAVTALGGGIIEEFFFRGVLIGLFIGSSTLIDWSVIAISTLIFWALHLPQYKGSYFAYAVVFIIGLIFALLFYFTGSLIAPMIAHGVYNLGVGVHFVKTSKREKI</sequence>
<proteinExistence type="predicted"/>
<keyword evidence="1" id="KW-0812">Transmembrane</keyword>
<evidence type="ECO:0000313" key="4">
    <source>
        <dbReference type="Proteomes" id="UP000295632"/>
    </source>
</evidence>
<evidence type="ECO:0000259" key="2">
    <source>
        <dbReference type="Pfam" id="PF02517"/>
    </source>
</evidence>
<reference evidence="3 4" key="1">
    <citation type="submission" date="2019-03" db="EMBL/GenBank/DDBJ databases">
        <title>Genomic Encyclopedia of Type Strains, Phase IV (KMG-IV): sequencing the most valuable type-strain genomes for metagenomic binning, comparative biology and taxonomic classification.</title>
        <authorList>
            <person name="Goeker M."/>
        </authorList>
    </citation>
    <scope>NUCLEOTIDE SEQUENCE [LARGE SCALE GENOMIC DNA]</scope>
    <source>
        <strain evidence="3 4">DSM 28697</strain>
    </source>
</reference>
<dbReference type="InterPro" id="IPR003675">
    <property type="entry name" value="Rce1/LyrA-like_dom"/>
</dbReference>
<dbReference type="EMBL" id="SNYJ01000028">
    <property type="protein sequence ID" value="TDQ33785.1"/>
    <property type="molecule type" value="Genomic_DNA"/>
</dbReference>
<dbReference type="RefSeq" id="WP_133582283.1">
    <property type="nucleotide sequence ID" value="NZ_SNYJ01000028.1"/>
</dbReference>
<feature type="transmembrane region" description="Helical" evidence="1">
    <location>
        <begin position="180"/>
        <end position="198"/>
    </location>
</feature>
<dbReference type="OrthoDB" id="2357478at2"/>
<feature type="transmembrane region" description="Helical" evidence="1">
    <location>
        <begin position="102"/>
        <end position="125"/>
    </location>
</feature>
<name>A0A4V3D499_9BACI</name>
<accession>A0A4V3D499</accession>
<keyword evidence="4" id="KW-1185">Reference proteome</keyword>
<keyword evidence="1" id="KW-0472">Membrane</keyword>
<feature type="transmembrane region" description="Helical" evidence="1">
    <location>
        <begin position="131"/>
        <end position="149"/>
    </location>
</feature>
<organism evidence="3 4">
    <name type="scientific">Aureibacillus halotolerans</name>
    <dbReference type="NCBI Taxonomy" id="1508390"/>
    <lineage>
        <taxon>Bacteria</taxon>
        <taxon>Bacillati</taxon>
        <taxon>Bacillota</taxon>
        <taxon>Bacilli</taxon>
        <taxon>Bacillales</taxon>
        <taxon>Bacillaceae</taxon>
        <taxon>Aureibacillus</taxon>
    </lineage>
</organism>
<dbReference type="GO" id="GO:0004175">
    <property type="term" value="F:endopeptidase activity"/>
    <property type="evidence" value="ECO:0007669"/>
    <property type="project" value="UniProtKB-ARBA"/>
</dbReference>
<dbReference type="Pfam" id="PF02517">
    <property type="entry name" value="Rce1-like"/>
    <property type="match status" value="1"/>
</dbReference>
<protein>
    <recommendedName>
        <fullName evidence="2">CAAX prenyl protease 2/Lysostaphin resistance protein A-like domain-containing protein</fullName>
    </recommendedName>
</protein>
<dbReference type="AlphaFoldDB" id="A0A4V3D499"/>
<dbReference type="PANTHER" id="PTHR36435:SF1">
    <property type="entry name" value="CAAX AMINO TERMINAL PROTEASE FAMILY PROTEIN"/>
    <property type="match status" value="1"/>
</dbReference>
<gene>
    <name evidence="3" type="ORF">EV213_12817</name>
</gene>
<dbReference type="GO" id="GO:0080120">
    <property type="term" value="P:CAAX-box protein maturation"/>
    <property type="evidence" value="ECO:0007669"/>
    <property type="project" value="UniProtKB-ARBA"/>
</dbReference>
<keyword evidence="1" id="KW-1133">Transmembrane helix</keyword>
<feature type="transmembrane region" description="Helical" evidence="1">
    <location>
        <begin position="54"/>
        <end position="81"/>
    </location>
</feature>
<dbReference type="InterPro" id="IPR052710">
    <property type="entry name" value="CAAX_protease"/>
</dbReference>
<feature type="transmembrane region" description="Helical" evidence="1">
    <location>
        <begin position="156"/>
        <end position="174"/>
    </location>
</feature>
<dbReference type="PANTHER" id="PTHR36435">
    <property type="entry name" value="SLR1288 PROTEIN"/>
    <property type="match status" value="1"/>
</dbReference>
<evidence type="ECO:0000256" key="1">
    <source>
        <dbReference type="SAM" id="Phobius"/>
    </source>
</evidence>
<comment type="caution">
    <text evidence="3">The sequence shown here is derived from an EMBL/GenBank/DDBJ whole genome shotgun (WGS) entry which is preliminary data.</text>
</comment>
<feature type="domain" description="CAAX prenyl protease 2/Lysostaphin resistance protein A-like" evidence="2">
    <location>
        <begin position="102"/>
        <end position="191"/>
    </location>
</feature>
<evidence type="ECO:0000313" key="3">
    <source>
        <dbReference type="EMBL" id="TDQ33785.1"/>
    </source>
</evidence>
<feature type="transmembrane region" description="Helical" evidence="1">
    <location>
        <begin position="12"/>
        <end position="34"/>
    </location>
</feature>
<dbReference type="Proteomes" id="UP000295632">
    <property type="component" value="Unassembled WGS sequence"/>
</dbReference>